<dbReference type="Proteomes" id="UP001595886">
    <property type="component" value="Unassembled WGS sequence"/>
</dbReference>
<gene>
    <name evidence="6" type="ORF">ACFO6Q_06690</name>
</gene>
<dbReference type="InterPro" id="IPR019734">
    <property type="entry name" value="TPR_rpt"/>
</dbReference>
<dbReference type="CDD" id="cd14014">
    <property type="entry name" value="STKc_PknB_like"/>
    <property type="match status" value="1"/>
</dbReference>
<dbReference type="RefSeq" id="WP_380019819.1">
    <property type="nucleotide sequence ID" value="NZ_JBHSHD010000006.1"/>
</dbReference>
<dbReference type="SMART" id="SM00028">
    <property type="entry name" value="TPR"/>
    <property type="match status" value="4"/>
</dbReference>
<evidence type="ECO:0000256" key="4">
    <source>
        <dbReference type="ARBA" id="ARBA00022840"/>
    </source>
</evidence>
<keyword evidence="4" id="KW-0067">ATP-binding</keyword>
<feature type="domain" description="Protein kinase" evidence="5">
    <location>
        <begin position="86"/>
        <end position="369"/>
    </location>
</feature>
<dbReference type="PROSITE" id="PS00108">
    <property type="entry name" value="PROTEIN_KINASE_ST"/>
    <property type="match status" value="1"/>
</dbReference>
<accession>A0ABV9QSG3</accession>
<dbReference type="EMBL" id="JBHSHD010000006">
    <property type="protein sequence ID" value="MFC4820001.1"/>
    <property type="molecule type" value="Genomic_DNA"/>
</dbReference>
<dbReference type="SMART" id="SM00220">
    <property type="entry name" value="S_TKc"/>
    <property type="match status" value="1"/>
</dbReference>
<protein>
    <submittedName>
        <fullName evidence="6">Tetratricopeptide repeat protein</fullName>
    </submittedName>
</protein>
<dbReference type="InterPro" id="IPR008271">
    <property type="entry name" value="Ser/Thr_kinase_AS"/>
</dbReference>
<dbReference type="InterPro" id="IPR000719">
    <property type="entry name" value="Prot_kinase_dom"/>
</dbReference>
<evidence type="ECO:0000256" key="3">
    <source>
        <dbReference type="ARBA" id="ARBA00022777"/>
    </source>
</evidence>
<keyword evidence="3" id="KW-0418">Kinase</keyword>
<dbReference type="SUPFAM" id="SSF56112">
    <property type="entry name" value="Protein kinase-like (PK-like)"/>
    <property type="match status" value="1"/>
</dbReference>
<proteinExistence type="predicted"/>
<evidence type="ECO:0000313" key="6">
    <source>
        <dbReference type="EMBL" id="MFC4820001.1"/>
    </source>
</evidence>
<sequence>MKAGWNPRRFDELDTLLRRALDLEGDARAGFLRELAATRPDLAAALRGMLAAADAGGDDALAAALDADVWAALADDPAAGQRFGAWCALATLAHGGMARVLLAERADGAFQQRAAIKCLWSGLATPELVARFEQERQILARLDDPRIARLLDGGVRADGVPWLALEYVDGEPIDAHCDTRRLPLDARVSLWLDVVAAVAAAHRQLIVHRDLKPANVLVGAGESVKLLDFGIAKLLDAQDFPHAAPATRLGSHALTHAYASPEQRRGEPVTTASDVYQLGLLLYELSTGVPLLRGAEPYRLPALEDDPPPPSVAAMRGAAAAARAQRRATHAVRLARRLRGDLDAIVLRALAKDPAARYVSADALREDVLRWRRGLPVSARRIGALRRAGKWLRRNAWLAAAAAVIVATSGFYAASVLHQARALAREASVNRATRNYLVGWFQTADPGSGAGDPRASEMLARALSQAQRELREQPELQAEVLTTLGEVHVARGEYGLAEPILREAYALARSLPDAGLPRRTGAATQLATLLHYTGRYAQSEALFGEALADDGGASGDSRILLARQHYGDLLHSRGRYAAAIGQLERARDDARAAFGAKAPLGAAIARHLGDVYRDSGRYREAEALYLDTLRLQRAAHGPTHVNTLATRQSYGRLLLDLGRIDEAAAEIGPAFEDYRRLIGAAAPGTAYWERSLAGLEEARGELDAARARLQRIDEAQRVRLPPENLGFGYVALDTGYVELARGDLAAARGAFERAMQVFDHVQPDGHPRRADALLGLALLARLDGDAGRASALLDRAQTQAQRALAPQHALFAAIAQARGHAGAAPAPSLAQLRVQRALARIDDNAGRAAPSAVETR</sequence>
<dbReference type="PROSITE" id="PS50011">
    <property type="entry name" value="PROTEIN_KINASE_DOM"/>
    <property type="match status" value="1"/>
</dbReference>
<evidence type="ECO:0000259" key="5">
    <source>
        <dbReference type="PROSITE" id="PS50011"/>
    </source>
</evidence>
<dbReference type="Gene3D" id="1.25.40.10">
    <property type="entry name" value="Tetratricopeptide repeat domain"/>
    <property type="match status" value="3"/>
</dbReference>
<keyword evidence="2" id="KW-0547">Nucleotide-binding</keyword>
<reference evidence="7" key="1">
    <citation type="journal article" date="2019" name="Int. J. Syst. Evol. Microbiol.">
        <title>The Global Catalogue of Microorganisms (GCM) 10K type strain sequencing project: providing services to taxonomists for standard genome sequencing and annotation.</title>
        <authorList>
            <consortium name="The Broad Institute Genomics Platform"/>
            <consortium name="The Broad Institute Genome Sequencing Center for Infectious Disease"/>
            <person name="Wu L."/>
            <person name="Ma J."/>
        </authorList>
    </citation>
    <scope>NUCLEOTIDE SEQUENCE [LARGE SCALE GENOMIC DNA]</scope>
    <source>
        <strain evidence="7">CCUG 30340</strain>
    </source>
</reference>
<dbReference type="Pfam" id="PF00069">
    <property type="entry name" value="Pkinase"/>
    <property type="match status" value="1"/>
</dbReference>
<comment type="caution">
    <text evidence="6">The sequence shown here is derived from an EMBL/GenBank/DDBJ whole genome shotgun (WGS) entry which is preliminary data.</text>
</comment>
<dbReference type="InterPro" id="IPR011990">
    <property type="entry name" value="TPR-like_helical_dom_sf"/>
</dbReference>
<keyword evidence="1" id="KW-0808">Transferase</keyword>
<evidence type="ECO:0000256" key="1">
    <source>
        <dbReference type="ARBA" id="ARBA00022679"/>
    </source>
</evidence>
<dbReference type="PANTHER" id="PTHR43289">
    <property type="entry name" value="MITOGEN-ACTIVATED PROTEIN KINASE KINASE KINASE 20-RELATED"/>
    <property type="match status" value="1"/>
</dbReference>
<name>A0ABV9QSG3_9GAMM</name>
<dbReference type="Gene3D" id="1.10.510.10">
    <property type="entry name" value="Transferase(Phosphotransferase) domain 1"/>
    <property type="match status" value="1"/>
</dbReference>
<organism evidence="6 7">
    <name type="scientific">Dokdonella ginsengisoli</name>
    <dbReference type="NCBI Taxonomy" id="363846"/>
    <lineage>
        <taxon>Bacteria</taxon>
        <taxon>Pseudomonadati</taxon>
        <taxon>Pseudomonadota</taxon>
        <taxon>Gammaproteobacteria</taxon>
        <taxon>Lysobacterales</taxon>
        <taxon>Rhodanobacteraceae</taxon>
        <taxon>Dokdonella</taxon>
    </lineage>
</organism>
<dbReference type="Pfam" id="PF13424">
    <property type="entry name" value="TPR_12"/>
    <property type="match status" value="1"/>
</dbReference>
<dbReference type="InterPro" id="IPR011009">
    <property type="entry name" value="Kinase-like_dom_sf"/>
</dbReference>
<dbReference type="SUPFAM" id="SSF48452">
    <property type="entry name" value="TPR-like"/>
    <property type="match status" value="3"/>
</dbReference>
<dbReference type="PANTHER" id="PTHR43289:SF34">
    <property type="entry name" value="SERINE_THREONINE-PROTEIN KINASE YBDM-RELATED"/>
    <property type="match status" value="1"/>
</dbReference>
<dbReference type="Gene3D" id="3.30.200.20">
    <property type="entry name" value="Phosphorylase Kinase, domain 1"/>
    <property type="match status" value="1"/>
</dbReference>
<evidence type="ECO:0000313" key="7">
    <source>
        <dbReference type="Proteomes" id="UP001595886"/>
    </source>
</evidence>
<keyword evidence="7" id="KW-1185">Reference proteome</keyword>
<evidence type="ECO:0000256" key="2">
    <source>
        <dbReference type="ARBA" id="ARBA00022741"/>
    </source>
</evidence>